<keyword evidence="1" id="KW-1133">Transmembrane helix</keyword>
<protein>
    <submittedName>
        <fullName evidence="2">Uncharacterized protein</fullName>
    </submittedName>
</protein>
<evidence type="ECO:0000313" key="3">
    <source>
        <dbReference type="Proteomes" id="UP000238655"/>
    </source>
</evidence>
<dbReference type="RefSeq" id="WP_105749912.1">
    <property type="nucleotide sequence ID" value="NZ_CM009576.1"/>
</dbReference>
<evidence type="ECO:0000313" key="2">
    <source>
        <dbReference type="EMBL" id="POZ85165.1"/>
    </source>
</evidence>
<proteinExistence type="predicted"/>
<feature type="transmembrane region" description="Helical" evidence="1">
    <location>
        <begin position="66"/>
        <end position="84"/>
    </location>
</feature>
<gene>
    <name evidence="2" type="ORF">C3743_00910</name>
</gene>
<feature type="transmembrane region" description="Helical" evidence="1">
    <location>
        <begin position="12"/>
        <end position="31"/>
    </location>
</feature>
<name>A0A2S5E1I6_9BURK</name>
<reference evidence="2 3" key="1">
    <citation type="submission" date="2018-01" db="EMBL/GenBank/DDBJ databases">
        <title>Successful Treatment of Persistent Burkholderia cepacia Bacteremia with Ceftazidime-Avibactam.</title>
        <authorList>
            <person name="Tamma P."/>
            <person name="Fan Y."/>
            <person name="Bergman Y."/>
            <person name="Sick-Samuels A."/>
            <person name="Hsu A."/>
            <person name="Timp W."/>
            <person name="Simner P."/>
        </authorList>
    </citation>
    <scope>NUCLEOTIDE SEQUENCE [LARGE SCALE GENOMIC DNA]</scope>
    <source>
        <strain evidence="2 3">170816</strain>
    </source>
</reference>
<feature type="transmembrane region" description="Helical" evidence="1">
    <location>
        <begin position="37"/>
        <end position="54"/>
    </location>
</feature>
<sequence>MIRGKFTHIKTIVAIVAVSTVLFVVFGGISAGYSLDAVIVLGVMGALFGAIAVPELEPKAFRYPTIWQISCSVAGSLLVAWMLASGAEGYVLAILIGTCIGYFAPFWIKHIVLP</sequence>
<keyword evidence="1" id="KW-0812">Transmembrane</keyword>
<dbReference type="EMBL" id="PQVP01000001">
    <property type="protein sequence ID" value="POZ85165.1"/>
    <property type="molecule type" value="Genomic_DNA"/>
</dbReference>
<accession>A0A2S5E1I6</accession>
<dbReference type="AlphaFoldDB" id="A0A2S5E1I6"/>
<keyword evidence="1" id="KW-0472">Membrane</keyword>
<organism evidence="2 3">
    <name type="scientific">Burkholderia contaminans</name>
    <dbReference type="NCBI Taxonomy" id="488447"/>
    <lineage>
        <taxon>Bacteria</taxon>
        <taxon>Pseudomonadati</taxon>
        <taxon>Pseudomonadota</taxon>
        <taxon>Betaproteobacteria</taxon>
        <taxon>Burkholderiales</taxon>
        <taxon>Burkholderiaceae</taxon>
        <taxon>Burkholderia</taxon>
        <taxon>Burkholderia cepacia complex</taxon>
    </lineage>
</organism>
<evidence type="ECO:0000256" key="1">
    <source>
        <dbReference type="SAM" id="Phobius"/>
    </source>
</evidence>
<comment type="caution">
    <text evidence="2">The sequence shown here is derived from an EMBL/GenBank/DDBJ whole genome shotgun (WGS) entry which is preliminary data.</text>
</comment>
<feature type="transmembrane region" description="Helical" evidence="1">
    <location>
        <begin position="90"/>
        <end position="108"/>
    </location>
</feature>
<dbReference type="Proteomes" id="UP000238655">
    <property type="component" value="Chromosome 2"/>
</dbReference>